<dbReference type="InterPro" id="IPR022657">
    <property type="entry name" value="De-COase2_CS"/>
</dbReference>
<keyword evidence="2" id="KW-0489">Methyltransferase</keyword>
<proteinExistence type="predicted"/>
<organism evidence="2 3">
    <name type="scientific">Aquamicrobium soli</name>
    <dbReference type="NCBI Taxonomy" id="1811518"/>
    <lineage>
        <taxon>Bacteria</taxon>
        <taxon>Pseudomonadati</taxon>
        <taxon>Pseudomonadota</taxon>
        <taxon>Alphaproteobacteria</taxon>
        <taxon>Hyphomicrobiales</taxon>
        <taxon>Phyllobacteriaceae</taxon>
        <taxon>Aquamicrobium</taxon>
    </lineage>
</organism>
<feature type="domain" description="Methyltransferase" evidence="1">
    <location>
        <begin position="49"/>
        <end position="137"/>
    </location>
</feature>
<dbReference type="GO" id="GO:0008168">
    <property type="term" value="F:methyltransferase activity"/>
    <property type="evidence" value="ECO:0007669"/>
    <property type="project" value="UniProtKB-KW"/>
</dbReference>
<dbReference type="InterPro" id="IPR041698">
    <property type="entry name" value="Methyltransf_25"/>
</dbReference>
<dbReference type="Gene3D" id="3.40.50.150">
    <property type="entry name" value="Vaccinia Virus protein VP39"/>
    <property type="match status" value="1"/>
</dbReference>
<keyword evidence="3" id="KW-1185">Reference proteome</keyword>
<evidence type="ECO:0000313" key="2">
    <source>
        <dbReference type="EMBL" id="MFC3208731.1"/>
    </source>
</evidence>
<dbReference type="PANTHER" id="PTHR12843:SF5">
    <property type="entry name" value="EEF1A LYSINE METHYLTRANSFERASE 2"/>
    <property type="match status" value="1"/>
</dbReference>
<reference evidence="3" key="1">
    <citation type="journal article" date="2019" name="Int. J. Syst. Evol. Microbiol.">
        <title>The Global Catalogue of Microorganisms (GCM) 10K type strain sequencing project: providing services to taxonomists for standard genome sequencing and annotation.</title>
        <authorList>
            <consortium name="The Broad Institute Genomics Platform"/>
            <consortium name="The Broad Institute Genome Sequencing Center for Infectious Disease"/>
            <person name="Wu L."/>
            <person name="Ma J."/>
        </authorList>
    </citation>
    <scope>NUCLEOTIDE SEQUENCE [LARGE SCALE GENOMIC DNA]</scope>
    <source>
        <strain evidence="3">KCTC 52165</strain>
    </source>
</reference>
<dbReference type="Proteomes" id="UP001595583">
    <property type="component" value="Unassembled WGS sequence"/>
</dbReference>
<accession>A0ABV7KJS0</accession>
<name>A0ABV7KJS0_9HYPH</name>
<dbReference type="SUPFAM" id="SSF53335">
    <property type="entry name" value="S-adenosyl-L-methionine-dependent methyltransferases"/>
    <property type="match status" value="1"/>
</dbReference>
<protein>
    <submittedName>
        <fullName evidence="2">Class I SAM-dependent methyltransferase</fullName>
    </submittedName>
</protein>
<gene>
    <name evidence="2" type="ORF">ACFOHJ_21135</name>
</gene>
<keyword evidence="2" id="KW-0808">Transferase</keyword>
<dbReference type="InterPro" id="IPR029063">
    <property type="entry name" value="SAM-dependent_MTases_sf"/>
</dbReference>
<dbReference type="RefSeq" id="WP_378224422.1">
    <property type="nucleotide sequence ID" value="NZ_JBHRTK010000028.1"/>
</dbReference>
<dbReference type="GO" id="GO:0032259">
    <property type="term" value="P:methylation"/>
    <property type="evidence" value="ECO:0007669"/>
    <property type="project" value="UniProtKB-KW"/>
</dbReference>
<comment type="caution">
    <text evidence="2">The sequence shown here is derived from an EMBL/GenBank/DDBJ whole genome shotgun (WGS) entry which is preliminary data.</text>
</comment>
<dbReference type="Pfam" id="PF13649">
    <property type="entry name" value="Methyltransf_25"/>
    <property type="match status" value="1"/>
</dbReference>
<dbReference type="EMBL" id="JBHRTK010000028">
    <property type="protein sequence ID" value="MFC3208731.1"/>
    <property type="molecule type" value="Genomic_DNA"/>
</dbReference>
<evidence type="ECO:0000259" key="1">
    <source>
        <dbReference type="Pfam" id="PF13649"/>
    </source>
</evidence>
<sequence length="208" mass="22603">MILETGGQDHWDKVYATKAEDAVSWFQPTPEISLELIRELGDPASLSLVDIGGGMSRLVDALVAAGNRDVAVLDISPVALDLARKRLGAAAVAVDWIAADVTRWRPARQYAVWHDRAAFHFLTEPQDREAYVEALHAAVGQGDHAVIATFAADGPERCSGLPVVRYEPGSLAQALGPRFELVAERRQAHPTPQGNSQSFQFSVLRRVA</sequence>
<dbReference type="PROSITE" id="PS00879">
    <property type="entry name" value="ODR_DC_2_2"/>
    <property type="match status" value="1"/>
</dbReference>
<evidence type="ECO:0000313" key="3">
    <source>
        <dbReference type="Proteomes" id="UP001595583"/>
    </source>
</evidence>
<dbReference type="PANTHER" id="PTHR12843">
    <property type="entry name" value="PROTEIN-LYSINE N-METHYLTRANSFERASE METTL10"/>
    <property type="match status" value="1"/>
</dbReference>